<dbReference type="InterPro" id="IPR056281">
    <property type="entry name" value="MIT_ATG1a/b/c"/>
</dbReference>
<dbReference type="PANTHER" id="PTHR24348">
    <property type="entry name" value="SERINE/THREONINE-PROTEIN KINASE UNC-51-RELATED"/>
    <property type="match status" value="1"/>
</dbReference>
<evidence type="ECO:0000313" key="9">
    <source>
        <dbReference type="Proteomes" id="UP001497512"/>
    </source>
</evidence>
<evidence type="ECO:0000259" key="7">
    <source>
        <dbReference type="PROSITE" id="PS50011"/>
    </source>
</evidence>
<dbReference type="Gene3D" id="1.10.510.10">
    <property type="entry name" value="Transferase(Phosphotransferase) domain 1"/>
    <property type="match status" value="1"/>
</dbReference>
<evidence type="ECO:0000256" key="6">
    <source>
        <dbReference type="SAM" id="MobiDB-lite"/>
    </source>
</evidence>
<dbReference type="CDD" id="cd14009">
    <property type="entry name" value="STKc_ATG1_ULK_like"/>
    <property type="match status" value="1"/>
</dbReference>
<dbReference type="InterPro" id="IPR017441">
    <property type="entry name" value="Protein_kinase_ATP_BS"/>
</dbReference>
<dbReference type="Pfam" id="PF24497">
    <property type="entry name" value="MIT_ATG1"/>
    <property type="match status" value="1"/>
</dbReference>
<dbReference type="InterPro" id="IPR000719">
    <property type="entry name" value="Prot_kinase_dom"/>
</dbReference>
<evidence type="ECO:0000256" key="3">
    <source>
        <dbReference type="ARBA" id="ARBA00022777"/>
    </source>
</evidence>
<dbReference type="SMART" id="SM00220">
    <property type="entry name" value="S_TKc"/>
    <property type="match status" value="1"/>
</dbReference>
<sequence length="683" mass="74108">MSSARVIGDYVVTEQIGAGSFAVVWKAHHKQQLEFHVAIKEIITERLNKKLQESLRSEIAILRRTDHPNIIRLHDIVEAPNRIYLVLEYCAGGDLAAYIQRYGRVSEATARHFMRQLGAGLQVLRNNNLIHRDLKPQNLLLSTNDSNAMLKIADFGFARLLQPQGMAETLCGSPLYMAPEILQSQKYDAKADLWSVGAILYQLVTGRPPFSGNNHVQLLQNIIKTNEVRFPESVMTQLHPDGIDICRKLLRRNPVERLSFEEFFNHSFMESLRPKSVTGHDLQPTSSNSAATAEASENSQEDCFPFLLDDEQQGVVEGAASTSKPLLFLASPSSSFLLPPTGRSRASLGTSPPSRLGIGSREHCDDKSKGKSPVPEEIAMMCDVDNGCGQQVSSNRGVLVDSIETIEREYVLVSAPDNLTMSLSTSGVSQYPGKASPQKTASGPLMGTTGSGGGIGSGASNGSVLLHSSQDSAGDALEGPSLHPSNRLSSLRRCARLVTELANEKLEARQALESFSLQLVCLAIWKEALRVCQAWAEAVGEGGRNFSLNEAGNDEISAANACSLMEQEFAFAVERAEFLASHITSVEMPDAMELIFQTALAVGRAAAVEELMGNTTNAAVAYSKAAALFYFLVLEAASLPLQPPLLLSPMATHRLRHYADVVTARQHQCTAAATAHQPVMAES</sequence>
<keyword evidence="3" id="KW-0418">Kinase</keyword>
<evidence type="ECO:0000256" key="4">
    <source>
        <dbReference type="ARBA" id="ARBA00022840"/>
    </source>
</evidence>
<dbReference type="InterPro" id="IPR008271">
    <property type="entry name" value="Ser/Thr_kinase_AS"/>
</dbReference>
<proteinExistence type="predicted"/>
<dbReference type="Pfam" id="PF00069">
    <property type="entry name" value="Pkinase"/>
    <property type="match status" value="1"/>
</dbReference>
<feature type="domain" description="Protein kinase" evidence="7">
    <location>
        <begin position="10"/>
        <end position="269"/>
    </location>
</feature>
<dbReference type="PROSITE" id="PS00107">
    <property type="entry name" value="PROTEIN_KINASE_ATP"/>
    <property type="match status" value="1"/>
</dbReference>
<feature type="compositionally biased region" description="Low complexity" evidence="6">
    <location>
        <begin position="285"/>
        <end position="295"/>
    </location>
</feature>
<keyword evidence="9" id="KW-1185">Reference proteome</keyword>
<dbReference type="InterPro" id="IPR011009">
    <property type="entry name" value="Kinase-like_dom_sf"/>
</dbReference>
<feature type="region of interest" description="Disordered" evidence="6">
    <location>
        <begin position="340"/>
        <end position="372"/>
    </location>
</feature>
<dbReference type="Proteomes" id="UP001497512">
    <property type="component" value="Chromosome 7"/>
</dbReference>
<evidence type="ECO:0000256" key="5">
    <source>
        <dbReference type="PROSITE-ProRule" id="PRU10141"/>
    </source>
</evidence>
<feature type="region of interest" description="Disordered" evidence="6">
    <location>
        <begin position="426"/>
        <end position="464"/>
    </location>
</feature>
<dbReference type="PANTHER" id="PTHR24348:SF22">
    <property type="entry name" value="NON-SPECIFIC SERINE_THREONINE PROTEIN KINASE"/>
    <property type="match status" value="1"/>
</dbReference>
<gene>
    <name evidence="8" type="ORF">CSSPTR1EN2_LOCUS21114</name>
</gene>
<dbReference type="SUPFAM" id="SSF56112">
    <property type="entry name" value="Protein kinase-like (PK-like)"/>
    <property type="match status" value="1"/>
</dbReference>
<accession>A0ABP0UX65</accession>
<keyword evidence="2 5" id="KW-0547">Nucleotide-binding</keyword>
<dbReference type="InterPro" id="IPR045269">
    <property type="entry name" value="Atg1-like"/>
</dbReference>
<evidence type="ECO:0000256" key="2">
    <source>
        <dbReference type="ARBA" id="ARBA00022741"/>
    </source>
</evidence>
<organism evidence="8 9">
    <name type="scientific">Sphagnum troendelagicum</name>
    <dbReference type="NCBI Taxonomy" id="128251"/>
    <lineage>
        <taxon>Eukaryota</taxon>
        <taxon>Viridiplantae</taxon>
        <taxon>Streptophyta</taxon>
        <taxon>Embryophyta</taxon>
        <taxon>Bryophyta</taxon>
        <taxon>Sphagnophytina</taxon>
        <taxon>Sphagnopsida</taxon>
        <taxon>Sphagnales</taxon>
        <taxon>Sphagnaceae</taxon>
        <taxon>Sphagnum</taxon>
    </lineage>
</organism>
<keyword evidence="4 5" id="KW-0067">ATP-binding</keyword>
<reference evidence="8" key="1">
    <citation type="submission" date="2024-02" db="EMBL/GenBank/DDBJ databases">
        <authorList>
            <consortium name="ELIXIR-Norway"/>
            <consortium name="Elixir Norway"/>
        </authorList>
    </citation>
    <scope>NUCLEOTIDE SEQUENCE</scope>
</reference>
<evidence type="ECO:0000313" key="8">
    <source>
        <dbReference type="EMBL" id="CAK9232151.1"/>
    </source>
</evidence>
<feature type="compositionally biased region" description="Basic and acidic residues" evidence="6">
    <location>
        <begin position="360"/>
        <end position="369"/>
    </location>
</feature>
<dbReference type="PROSITE" id="PS50011">
    <property type="entry name" value="PROTEIN_KINASE_DOM"/>
    <property type="match status" value="1"/>
</dbReference>
<feature type="region of interest" description="Disordered" evidence="6">
    <location>
        <begin position="275"/>
        <end position="295"/>
    </location>
</feature>
<evidence type="ECO:0000256" key="1">
    <source>
        <dbReference type="ARBA" id="ARBA00022679"/>
    </source>
</evidence>
<name>A0ABP0UX65_9BRYO</name>
<keyword evidence="1" id="KW-0808">Transferase</keyword>
<dbReference type="EMBL" id="OZ019899">
    <property type="protein sequence ID" value="CAK9232151.1"/>
    <property type="molecule type" value="Genomic_DNA"/>
</dbReference>
<feature type="compositionally biased region" description="Gly residues" evidence="6">
    <location>
        <begin position="449"/>
        <end position="459"/>
    </location>
</feature>
<dbReference type="PROSITE" id="PS00108">
    <property type="entry name" value="PROTEIN_KINASE_ST"/>
    <property type="match status" value="1"/>
</dbReference>
<feature type="binding site" evidence="5">
    <location>
        <position position="40"/>
    </location>
    <ligand>
        <name>ATP</name>
        <dbReference type="ChEBI" id="CHEBI:30616"/>
    </ligand>
</feature>
<protein>
    <recommendedName>
        <fullName evidence="7">Protein kinase domain-containing protein</fullName>
    </recommendedName>
</protein>